<comment type="caution">
    <text evidence="2">The sequence shown here is derived from an EMBL/GenBank/DDBJ whole genome shotgun (WGS) entry which is preliminary data.</text>
</comment>
<protein>
    <submittedName>
        <fullName evidence="2">Ribosomal-protein-alanine N-acetyltransferase</fullName>
    </submittedName>
</protein>
<dbReference type="Pfam" id="PF13302">
    <property type="entry name" value="Acetyltransf_3"/>
    <property type="match status" value="1"/>
</dbReference>
<accession>A0A327VK49</accession>
<dbReference type="OrthoDB" id="9811523at2"/>
<dbReference type="CDD" id="cd04301">
    <property type="entry name" value="NAT_SF"/>
    <property type="match status" value="1"/>
</dbReference>
<dbReference type="Gene3D" id="3.40.630.30">
    <property type="match status" value="1"/>
</dbReference>
<name>A0A327VK49_9BACT</name>
<dbReference type="InterPro" id="IPR016181">
    <property type="entry name" value="Acyl_CoA_acyltransferase"/>
</dbReference>
<dbReference type="EMBL" id="QLMA01000012">
    <property type="protein sequence ID" value="RAJ73687.1"/>
    <property type="molecule type" value="Genomic_DNA"/>
</dbReference>
<dbReference type="InterPro" id="IPR051531">
    <property type="entry name" value="N-acetyltransferase"/>
</dbReference>
<reference evidence="2 3" key="1">
    <citation type="submission" date="2018-06" db="EMBL/GenBank/DDBJ databases">
        <title>Genomic Encyclopedia of Archaeal and Bacterial Type Strains, Phase II (KMG-II): from individual species to whole genera.</title>
        <authorList>
            <person name="Goeker M."/>
        </authorList>
    </citation>
    <scope>NUCLEOTIDE SEQUENCE [LARGE SCALE GENOMIC DNA]</scope>
    <source>
        <strain evidence="2 3">DSM 29821</strain>
    </source>
</reference>
<feature type="domain" description="N-acetyltransferase" evidence="1">
    <location>
        <begin position="17"/>
        <end position="172"/>
    </location>
</feature>
<keyword evidence="3" id="KW-1185">Reference proteome</keyword>
<evidence type="ECO:0000259" key="1">
    <source>
        <dbReference type="PROSITE" id="PS51186"/>
    </source>
</evidence>
<evidence type="ECO:0000313" key="3">
    <source>
        <dbReference type="Proteomes" id="UP000249819"/>
    </source>
</evidence>
<proteinExistence type="predicted"/>
<keyword evidence="2" id="KW-0808">Transferase</keyword>
<evidence type="ECO:0000313" key="2">
    <source>
        <dbReference type="EMBL" id="RAJ73687.1"/>
    </source>
</evidence>
<dbReference type="RefSeq" id="WP_111595325.1">
    <property type="nucleotide sequence ID" value="NZ_QLMA01000012.1"/>
</dbReference>
<dbReference type="Proteomes" id="UP000249819">
    <property type="component" value="Unassembled WGS sequence"/>
</dbReference>
<organism evidence="2 3">
    <name type="scientific">Chitinophaga dinghuensis</name>
    <dbReference type="NCBI Taxonomy" id="1539050"/>
    <lineage>
        <taxon>Bacteria</taxon>
        <taxon>Pseudomonadati</taxon>
        <taxon>Bacteroidota</taxon>
        <taxon>Chitinophagia</taxon>
        <taxon>Chitinophagales</taxon>
        <taxon>Chitinophagaceae</taxon>
        <taxon>Chitinophaga</taxon>
    </lineage>
</organism>
<dbReference type="SUPFAM" id="SSF55729">
    <property type="entry name" value="Acyl-CoA N-acyltransferases (Nat)"/>
    <property type="match status" value="1"/>
</dbReference>
<dbReference type="PANTHER" id="PTHR43792">
    <property type="entry name" value="GNAT FAMILY, PUTATIVE (AFU_ORTHOLOGUE AFUA_3G00765)-RELATED-RELATED"/>
    <property type="match status" value="1"/>
</dbReference>
<dbReference type="GO" id="GO:0016747">
    <property type="term" value="F:acyltransferase activity, transferring groups other than amino-acyl groups"/>
    <property type="evidence" value="ECO:0007669"/>
    <property type="project" value="InterPro"/>
</dbReference>
<sequence>MLKTDFYPFPLLTTTRLVLRELEPTDDKAILALRSNEAVNRYLDREPTKDLIAAQQFITAVNNGIANAEGLYWGIASREDLHVIGTICLYNFDLDNHSVEIGYELHPSWQGKGIMHEAMHAVIQFVFDKMKAQLILATVATENQRSIQSLLKHGFKDISREGIHEEMHYQLRLI</sequence>
<gene>
    <name evidence="2" type="ORF">CLV59_11228</name>
</gene>
<dbReference type="InterPro" id="IPR000182">
    <property type="entry name" value="GNAT_dom"/>
</dbReference>
<dbReference type="PROSITE" id="PS51186">
    <property type="entry name" value="GNAT"/>
    <property type="match status" value="1"/>
</dbReference>
<dbReference type="AlphaFoldDB" id="A0A327VK49"/>